<dbReference type="EMBL" id="CP012404">
    <property type="protein sequence ID" value="ALG74350.1"/>
    <property type="molecule type" value="Genomic_DNA"/>
</dbReference>
<dbReference type="SUPFAM" id="SSF53850">
    <property type="entry name" value="Periplasmic binding protein-like II"/>
    <property type="match status" value="1"/>
</dbReference>
<proteinExistence type="predicted"/>
<gene>
    <name evidence="1" type="ORF">AL072_25750</name>
</gene>
<name>A0AAC8ZVT2_9PROT</name>
<reference evidence="2" key="1">
    <citation type="submission" date="2015-08" db="EMBL/GenBank/DDBJ databases">
        <title>Complete Genome Sequence of Azospirillum thiophilum BV-S.</title>
        <authorList>
            <person name="Fomenkov A."/>
            <person name="Vincze T."/>
            <person name="Grabovich M."/>
            <person name="Dubinina G."/>
            <person name="Orlova M."/>
            <person name="Belousova E."/>
            <person name="Roberts R.J."/>
        </authorList>
    </citation>
    <scope>NUCLEOTIDE SEQUENCE [LARGE SCALE GENOMIC DNA]</scope>
    <source>
        <strain evidence="2">BV-S</strain>
    </source>
</reference>
<organism evidence="1 2">
    <name type="scientific">Azospirillum thiophilum</name>
    <dbReference type="NCBI Taxonomy" id="528244"/>
    <lineage>
        <taxon>Bacteria</taxon>
        <taxon>Pseudomonadati</taxon>
        <taxon>Pseudomonadota</taxon>
        <taxon>Alphaproteobacteria</taxon>
        <taxon>Rhodospirillales</taxon>
        <taxon>Azospirillaceae</taxon>
        <taxon>Azospirillum</taxon>
    </lineage>
</organism>
<dbReference type="AlphaFoldDB" id="A0AAC8ZVT2"/>
<accession>A0AAC8ZVT2</accession>
<dbReference type="Pfam" id="PF16868">
    <property type="entry name" value="NMT1_3"/>
    <property type="match status" value="1"/>
</dbReference>
<keyword evidence="2" id="KW-1185">Reference proteome</keyword>
<dbReference type="Gene3D" id="3.40.190.10">
    <property type="entry name" value="Periplasmic binding protein-like II"/>
    <property type="match status" value="2"/>
</dbReference>
<dbReference type="KEGG" id="ati:AL072_25750"/>
<evidence type="ECO:0000313" key="1">
    <source>
        <dbReference type="EMBL" id="ALG74350.1"/>
    </source>
</evidence>
<dbReference type="NCBIfam" id="TIGR02122">
    <property type="entry name" value="TRAP_TAXI"/>
    <property type="match status" value="1"/>
</dbReference>
<dbReference type="Proteomes" id="UP000069935">
    <property type="component" value="Chromosome 4"/>
</dbReference>
<protein>
    <recommendedName>
        <fullName evidence="3">C4-dicarboxylate ABC transporter substrate-binding protein</fullName>
    </recommendedName>
</protein>
<dbReference type="PANTHER" id="PTHR42941:SF1">
    <property type="entry name" value="SLL1037 PROTEIN"/>
    <property type="match status" value="1"/>
</dbReference>
<dbReference type="InterPro" id="IPR011852">
    <property type="entry name" value="TRAP_TAXI"/>
</dbReference>
<sequence>MLALAAPVTAFAAADAPKSATIGAASVGGTYYVWATGFAKVLNEKMPLSANVEVTGGPVHNVQLVNGGQMAFGLATAAPAYEGYNGLEWAKGKKFENIRSVFPMFPSYFHWWALEKSGVKSIRDFTGKVVALGPKGGTPDAYGRRVLEFAGIKPSRIVNVGFSDVVGQLRDGLVDTALNTAGVPHPSVMESESTDAVNIIGVPEDLARGFIEKYPYFGIDPIPAAVYKSLDKDLPTLTVWNFIITNKDLPEDFVYNVTRTVFENTQTLIETHRSSESITLANVEKLAIPLHPGALRYYREKGVSIPDRLIPPESGKTAAK</sequence>
<dbReference type="PANTHER" id="PTHR42941">
    <property type="entry name" value="SLL1037 PROTEIN"/>
    <property type="match status" value="1"/>
</dbReference>
<evidence type="ECO:0008006" key="3">
    <source>
        <dbReference type="Google" id="ProtNLM"/>
    </source>
</evidence>
<reference evidence="1 2" key="2">
    <citation type="journal article" date="2016" name="Genome Announc.">
        <title>Complete Genome Sequence of a Strain of Azospirillum thiophilum Isolated from a Sulfide Spring.</title>
        <authorList>
            <person name="Fomenkov A."/>
            <person name="Vincze T."/>
            <person name="Grabovich M."/>
            <person name="Anton B.P."/>
            <person name="Dubinina G."/>
            <person name="Orlova M."/>
            <person name="Belousova E."/>
            <person name="Roberts R.J."/>
        </authorList>
    </citation>
    <scope>NUCLEOTIDE SEQUENCE [LARGE SCALE GENOMIC DNA]</scope>
    <source>
        <strain evidence="1 2">BV-S</strain>
    </source>
</reference>
<evidence type="ECO:0000313" key="2">
    <source>
        <dbReference type="Proteomes" id="UP000069935"/>
    </source>
</evidence>